<comment type="caution">
    <text evidence="1">The sequence shown here is derived from an EMBL/GenBank/DDBJ whole genome shotgun (WGS) entry which is preliminary data.</text>
</comment>
<name>A0A1R3L0U5_9ROSI</name>
<evidence type="ECO:0000313" key="1">
    <source>
        <dbReference type="EMBL" id="OMP12919.1"/>
    </source>
</evidence>
<evidence type="ECO:0000313" key="2">
    <source>
        <dbReference type="Proteomes" id="UP000187203"/>
    </source>
</evidence>
<sequence>MSPTFITSSSGSAMASIHSPSWFCTCRPFPCAPISRVIRLMSPWAAARTAVSGSCVIGG</sequence>
<keyword evidence="2" id="KW-1185">Reference proteome</keyword>
<reference evidence="2" key="1">
    <citation type="submission" date="2013-09" db="EMBL/GenBank/DDBJ databases">
        <title>Corchorus olitorius genome sequencing.</title>
        <authorList>
            <person name="Alam M."/>
            <person name="Haque M.S."/>
            <person name="Islam M.S."/>
            <person name="Emdad E.M."/>
            <person name="Islam M.M."/>
            <person name="Ahmed B."/>
            <person name="Halim A."/>
            <person name="Hossen Q.M.M."/>
            <person name="Hossain M.Z."/>
            <person name="Ahmed R."/>
            <person name="Khan M.M."/>
            <person name="Islam R."/>
            <person name="Rashid M.M."/>
            <person name="Khan S.A."/>
            <person name="Rahman M.S."/>
            <person name="Alam M."/>
            <person name="Yahiya A.S."/>
            <person name="Khan M.S."/>
            <person name="Azam M.S."/>
            <person name="Haque T."/>
            <person name="Lashkar M.Z.H."/>
            <person name="Akhand A.I."/>
            <person name="Morshed G."/>
            <person name="Roy S."/>
            <person name="Uddin K.S."/>
            <person name="Rabeya T."/>
            <person name="Hossain A.S."/>
            <person name="Chowdhury A."/>
            <person name="Snigdha A.R."/>
            <person name="Mortoza M.S."/>
            <person name="Matin S.A."/>
            <person name="Hoque S.M.E."/>
            <person name="Islam M.K."/>
            <person name="Roy D.K."/>
            <person name="Haider R."/>
            <person name="Moosa M.M."/>
            <person name="Elias S.M."/>
            <person name="Hasan A.M."/>
            <person name="Jahan S."/>
            <person name="Shafiuddin M."/>
            <person name="Mahmood N."/>
            <person name="Shommy N.S."/>
        </authorList>
    </citation>
    <scope>NUCLEOTIDE SEQUENCE [LARGE SCALE GENOMIC DNA]</scope>
    <source>
        <strain evidence="2">cv. O-4</strain>
    </source>
</reference>
<dbReference type="EMBL" id="AWUE01005623">
    <property type="protein sequence ID" value="OMP12919.1"/>
    <property type="molecule type" value="Genomic_DNA"/>
</dbReference>
<organism evidence="1 2">
    <name type="scientific">Corchorus olitorius</name>
    <dbReference type="NCBI Taxonomy" id="93759"/>
    <lineage>
        <taxon>Eukaryota</taxon>
        <taxon>Viridiplantae</taxon>
        <taxon>Streptophyta</taxon>
        <taxon>Embryophyta</taxon>
        <taxon>Tracheophyta</taxon>
        <taxon>Spermatophyta</taxon>
        <taxon>Magnoliopsida</taxon>
        <taxon>eudicotyledons</taxon>
        <taxon>Gunneridae</taxon>
        <taxon>Pentapetalae</taxon>
        <taxon>rosids</taxon>
        <taxon>malvids</taxon>
        <taxon>Malvales</taxon>
        <taxon>Malvaceae</taxon>
        <taxon>Grewioideae</taxon>
        <taxon>Apeibeae</taxon>
        <taxon>Corchorus</taxon>
    </lineage>
</organism>
<protein>
    <submittedName>
        <fullName evidence="1">Uncharacterized protein</fullName>
    </submittedName>
</protein>
<dbReference type="Proteomes" id="UP000187203">
    <property type="component" value="Unassembled WGS sequence"/>
</dbReference>
<dbReference type="AlphaFoldDB" id="A0A1R3L0U5"/>
<proteinExistence type="predicted"/>
<accession>A0A1R3L0U5</accession>
<gene>
    <name evidence="1" type="ORF">COLO4_02581</name>
</gene>